<dbReference type="PROSITE" id="PS50092">
    <property type="entry name" value="TSP1"/>
    <property type="match status" value="4"/>
</dbReference>
<evidence type="ECO:0000256" key="1">
    <source>
        <dbReference type="ARBA" id="ARBA00022536"/>
    </source>
</evidence>
<evidence type="ECO:0000259" key="4">
    <source>
        <dbReference type="Pfam" id="PF17517"/>
    </source>
</evidence>
<dbReference type="CDD" id="cd00112">
    <property type="entry name" value="LDLa"/>
    <property type="match status" value="1"/>
</dbReference>
<dbReference type="KEGG" id="cvn:111134212"/>
<protein>
    <submittedName>
        <fullName evidence="6">Uncharacterized protein LOC111134212</fullName>
    </submittedName>
</protein>
<keyword evidence="1" id="KW-0245">EGF-like domain</keyword>
<dbReference type="InterPro" id="IPR036055">
    <property type="entry name" value="LDL_receptor-like_sf"/>
</dbReference>
<comment type="caution">
    <text evidence="3">Lacks conserved residue(s) required for the propagation of feature annotation.</text>
</comment>
<reference evidence="6" key="1">
    <citation type="submission" date="2025-08" db="UniProtKB">
        <authorList>
            <consortium name="RefSeq"/>
        </authorList>
    </citation>
    <scope>IDENTIFICATION</scope>
    <source>
        <tissue evidence="6">Whole sample</tissue>
    </source>
</reference>
<dbReference type="Pfam" id="PF00090">
    <property type="entry name" value="TSP_1"/>
    <property type="match status" value="4"/>
</dbReference>
<dbReference type="PRINTS" id="PR01705">
    <property type="entry name" value="TSP1REPEAT"/>
</dbReference>
<accession>A0A8B8EGK7</accession>
<dbReference type="Pfam" id="PF17517">
    <property type="entry name" value="IgGFc_binding"/>
    <property type="match status" value="1"/>
</dbReference>
<evidence type="ECO:0000313" key="6">
    <source>
        <dbReference type="RefSeq" id="XP_022338771.1"/>
    </source>
</evidence>
<evidence type="ECO:0000256" key="3">
    <source>
        <dbReference type="PROSITE-ProRule" id="PRU00124"/>
    </source>
</evidence>
<dbReference type="SMART" id="SM00192">
    <property type="entry name" value="LDLa"/>
    <property type="match status" value="1"/>
</dbReference>
<dbReference type="InterPro" id="IPR000884">
    <property type="entry name" value="TSP1_rpt"/>
</dbReference>
<dbReference type="GeneID" id="111134212"/>
<dbReference type="SUPFAM" id="SSF57424">
    <property type="entry name" value="LDL receptor-like module"/>
    <property type="match status" value="1"/>
</dbReference>
<organism evidence="5 6">
    <name type="scientific">Crassostrea virginica</name>
    <name type="common">Eastern oyster</name>
    <dbReference type="NCBI Taxonomy" id="6565"/>
    <lineage>
        <taxon>Eukaryota</taxon>
        <taxon>Metazoa</taxon>
        <taxon>Spiralia</taxon>
        <taxon>Lophotrochozoa</taxon>
        <taxon>Mollusca</taxon>
        <taxon>Bivalvia</taxon>
        <taxon>Autobranchia</taxon>
        <taxon>Pteriomorphia</taxon>
        <taxon>Ostreida</taxon>
        <taxon>Ostreoidea</taxon>
        <taxon>Ostreidae</taxon>
        <taxon>Crassostrea</taxon>
    </lineage>
</organism>
<dbReference type="OrthoDB" id="10005154at2759"/>
<dbReference type="SMART" id="SM00209">
    <property type="entry name" value="TSP1"/>
    <property type="match status" value="4"/>
</dbReference>
<sequence>MENYQARYNLEVFVTTYKATSVSVSVTSPKWSSPSVSQSFSVIVGTVKQVLFSNALRMTGLGKSSKGILITGSDEIMVYGMNKEEYSNDGFLGLPVDVLGTTYYIVTYWPSSRMTELLVVGVHDSTSVTVQFGPNAGLNVTYSGQNYYPNDKISTTLHSYQTWQIQTLGDMTGSKITANKVISVFSGNILTNIAPGSADHIAEHHVSVDKWGKSFATVPIPGRTIGDYFRFVASEYDTRVNVVGLNNGQSFTETFTLTTAGSWIQKEYSSKFYSLITATKPIYVIQFSKSQACSSCTVADPAMIIIPPIEQFASDYVFTTPRKSTGSFTNYFMFVVKSSEKSGLRLNGAPVSPTYNNFPGGEYVGGFLSLAEGTYEIRHTSPNVVFLGSLYGRGSYESYGFPSGMRMAAVNSPCTVSIMVVGDGIDNDCDGKIDEELCTTANNFNDDDGDGVSEEDCAKPYPIDGIWTTWERWGPCACTGGGNGARTRRRLCDNPAPQYDGKVCPGSDLETDTTCTPASGCLLNGNWALWGSWTSCSATCGSGTQSRTRTCSDPVPANGGASCSGNGTLSQSCNTQNCPIDGNWAPWTAFGSCHYFCGTTQTERTRNCSNPYPQYGGKICVGTDRENQSCTGSCAKDGNWNSWSIWSPCTKTCGSGIRARNRDCNNPVPSNGGQACSGDPSDFQTCNPTACPTVAPGTYVQTCPTGWFSCQSGGITCIGSSLQCDCQEDCDDGSDESITWASCFTNTTICNHAAEYGTNTVHFALPLLVSFLCTLLYSA</sequence>
<dbReference type="AlphaFoldDB" id="A0A8B8EGK7"/>
<proteinExistence type="predicted"/>
<dbReference type="InterPro" id="IPR002172">
    <property type="entry name" value="LDrepeatLR_classA_rpt"/>
</dbReference>
<keyword evidence="2" id="KW-1015">Disulfide bond</keyword>
<dbReference type="Gene3D" id="2.20.100.10">
    <property type="entry name" value="Thrombospondin type-1 (TSP1) repeat"/>
    <property type="match status" value="4"/>
</dbReference>
<dbReference type="PROSITE" id="PS50068">
    <property type="entry name" value="LDLRA_2"/>
    <property type="match status" value="1"/>
</dbReference>
<feature type="domain" description="IgGFc-binding protein N-terminal" evidence="4">
    <location>
        <begin position="89"/>
        <end position="385"/>
    </location>
</feature>
<dbReference type="Pfam" id="PF00057">
    <property type="entry name" value="Ldl_recept_a"/>
    <property type="match status" value="1"/>
</dbReference>
<dbReference type="InterPro" id="IPR035234">
    <property type="entry name" value="IgGFc-bd_N"/>
</dbReference>
<dbReference type="SUPFAM" id="SSF82895">
    <property type="entry name" value="TSP-1 type 1 repeat"/>
    <property type="match status" value="4"/>
</dbReference>
<evidence type="ECO:0000256" key="2">
    <source>
        <dbReference type="ARBA" id="ARBA00023157"/>
    </source>
</evidence>
<evidence type="ECO:0000313" key="5">
    <source>
        <dbReference type="Proteomes" id="UP000694844"/>
    </source>
</evidence>
<dbReference type="RefSeq" id="XP_022338771.1">
    <property type="nucleotide sequence ID" value="XM_022483063.1"/>
</dbReference>
<dbReference type="InterPro" id="IPR036383">
    <property type="entry name" value="TSP1_rpt_sf"/>
</dbReference>
<keyword evidence="5" id="KW-1185">Reference proteome</keyword>
<name>A0A8B8EGK7_CRAVI</name>
<dbReference type="Gene3D" id="4.10.400.10">
    <property type="entry name" value="Low-density Lipoprotein Receptor"/>
    <property type="match status" value="1"/>
</dbReference>
<dbReference type="FunFam" id="2.20.100.10:FF:000001">
    <property type="entry name" value="semaphorin-5A isoform X1"/>
    <property type="match status" value="3"/>
</dbReference>
<dbReference type="Proteomes" id="UP000694844">
    <property type="component" value="Chromosome 5"/>
</dbReference>
<dbReference type="PANTHER" id="PTHR46534">
    <property type="entry name" value="IGGFC_BINDING DOMAIN-CONTAINING PROTEIN"/>
    <property type="match status" value="1"/>
</dbReference>
<gene>
    <name evidence="6" type="primary">LOC111134212</name>
</gene>
<dbReference type="PANTHER" id="PTHR46534:SF1">
    <property type="entry name" value="IGGFC-BINDING PROTEIN N-TERMINAL DOMAIN-CONTAINING PROTEIN"/>
    <property type="match status" value="1"/>
</dbReference>